<evidence type="ECO:0000313" key="9">
    <source>
        <dbReference type="EMBL" id="MCX2981685.1"/>
    </source>
</evidence>
<keyword evidence="3 6" id="KW-0489">Methyltransferase</keyword>
<comment type="catalytic activity">
    <reaction evidence="6">
        <text>guanosine(2069) in 23S rRNA + S-adenosyl-L-methionine = N(2)-methylguanosine(2069) in 23S rRNA + S-adenosyl-L-homocysteine + H(+)</text>
        <dbReference type="Rhea" id="RHEA:43772"/>
        <dbReference type="Rhea" id="RHEA-COMP:10688"/>
        <dbReference type="Rhea" id="RHEA-COMP:10689"/>
        <dbReference type="ChEBI" id="CHEBI:15378"/>
        <dbReference type="ChEBI" id="CHEBI:57856"/>
        <dbReference type="ChEBI" id="CHEBI:59789"/>
        <dbReference type="ChEBI" id="CHEBI:74269"/>
        <dbReference type="ChEBI" id="CHEBI:74481"/>
        <dbReference type="EC" id="2.1.1.264"/>
    </reaction>
</comment>
<keyword evidence="5 6" id="KW-0949">S-adenosyl-L-methionine</keyword>
<dbReference type="PANTHER" id="PTHR47313">
    <property type="entry name" value="RIBOSOMAL RNA LARGE SUBUNIT METHYLTRANSFERASE K/L"/>
    <property type="match status" value="1"/>
</dbReference>
<dbReference type="PROSITE" id="PS51165">
    <property type="entry name" value="THUMP"/>
    <property type="match status" value="1"/>
</dbReference>
<keyword evidence="10" id="KW-1185">Reference proteome</keyword>
<dbReference type="PIRSF" id="PIRSF037618">
    <property type="entry name" value="RNA_Mtase_bacteria_prd"/>
    <property type="match status" value="1"/>
</dbReference>
<dbReference type="InterPro" id="IPR002052">
    <property type="entry name" value="DNA_methylase_N6_adenine_CS"/>
</dbReference>
<dbReference type="Gene3D" id="3.30.750.80">
    <property type="entry name" value="RNA methyltransferase domain (HRMD) like"/>
    <property type="match status" value="1"/>
</dbReference>
<keyword evidence="7" id="KW-0694">RNA-binding</keyword>
<organism evidence="9 10">
    <name type="scientific">Candidatus Litorirhabdus singularis</name>
    <dbReference type="NCBI Taxonomy" id="2518993"/>
    <lineage>
        <taxon>Bacteria</taxon>
        <taxon>Pseudomonadati</taxon>
        <taxon>Pseudomonadota</taxon>
        <taxon>Gammaproteobacteria</taxon>
        <taxon>Cellvibrionales</taxon>
        <taxon>Halieaceae</taxon>
        <taxon>Candidatus Litorirhabdus</taxon>
    </lineage>
</organism>
<dbReference type="NCBIfam" id="NF008748">
    <property type="entry name" value="PRK11783.1"/>
    <property type="match status" value="1"/>
</dbReference>
<dbReference type="InterPro" id="IPR004114">
    <property type="entry name" value="THUMP_dom"/>
</dbReference>
<evidence type="ECO:0000256" key="7">
    <source>
        <dbReference type="PROSITE-ProRule" id="PRU00529"/>
    </source>
</evidence>
<dbReference type="InterPro" id="IPR053943">
    <property type="entry name" value="RlmKL-like_Mtase_CS"/>
</dbReference>
<dbReference type="InterPro" id="IPR000241">
    <property type="entry name" value="RlmKL-like_Mtase"/>
</dbReference>
<keyword evidence="1 6" id="KW-0963">Cytoplasm</keyword>
<dbReference type="PANTHER" id="PTHR47313:SF1">
    <property type="entry name" value="RIBOSOMAL RNA LARGE SUBUNIT METHYLTRANSFERASE K_L"/>
    <property type="match status" value="1"/>
</dbReference>
<dbReference type="InterPro" id="IPR029063">
    <property type="entry name" value="SAM-dependent_MTases_sf"/>
</dbReference>
<evidence type="ECO:0000256" key="5">
    <source>
        <dbReference type="ARBA" id="ARBA00022691"/>
    </source>
</evidence>
<dbReference type="Pfam" id="PF02926">
    <property type="entry name" value="THUMP"/>
    <property type="match status" value="1"/>
</dbReference>
<proteinExistence type="inferred from homology"/>
<dbReference type="EC" id="2.1.1.264" evidence="6"/>
<keyword evidence="4 6" id="KW-0808">Transferase</keyword>
<gene>
    <name evidence="6 9" type="primary">rlmL</name>
    <name evidence="9" type="ORF">EYC98_12520</name>
</gene>
<dbReference type="RefSeq" id="WP_279245682.1">
    <property type="nucleotide sequence ID" value="NZ_SHNN01000002.1"/>
</dbReference>
<dbReference type="InterPro" id="IPR019614">
    <property type="entry name" value="SAM-dep_methyl-trfase"/>
</dbReference>
<dbReference type="EMBL" id="SHNN01000002">
    <property type="protein sequence ID" value="MCX2981685.1"/>
    <property type="molecule type" value="Genomic_DNA"/>
</dbReference>
<accession>A0ABT3TH73</accession>
<evidence type="ECO:0000256" key="4">
    <source>
        <dbReference type="ARBA" id="ARBA00022679"/>
    </source>
</evidence>
<dbReference type="InterPro" id="IPR054170">
    <property type="entry name" value="RlmL_1st"/>
</dbReference>
<dbReference type="PROSITE" id="PS00092">
    <property type="entry name" value="N6_MTASE"/>
    <property type="match status" value="1"/>
</dbReference>
<keyword evidence="2 6" id="KW-0698">rRNA processing</keyword>
<dbReference type="Gene3D" id="3.40.50.150">
    <property type="entry name" value="Vaccinia Virus protein VP39"/>
    <property type="match status" value="2"/>
</dbReference>
<comment type="similarity">
    <text evidence="6">Belongs to the methyltransferase superfamily. RlmKL family.</text>
</comment>
<evidence type="ECO:0000256" key="6">
    <source>
        <dbReference type="HAMAP-Rule" id="MF_01858"/>
    </source>
</evidence>
<dbReference type="SUPFAM" id="SSF53335">
    <property type="entry name" value="S-adenosyl-L-methionine-dependent methyltransferases"/>
    <property type="match status" value="2"/>
</dbReference>
<dbReference type="SMART" id="SM00981">
    <property type="entry name" value="THUMP"/>
    <property type="match status" value="1"/>
</dbReference>
<comment type="subcellular location">
    <subcellularLocation>
        <location evidence="6">Cytoplasm</location>
    </subcellularLocation>
</comment>
<protein>
    <recommendedName>
        <fullName evidence="6">Ribosomal RNA large subunit methyltransferase K/L</fullName>
    </recommendedName>
    <domain>
        <recommendedName>
            <fullName evidence="6">23S rRNA m2G2445 methyltransferase</fullName>
            <ecNumber evidence="6">2.1.1.173</ecNumber>
        </recommendedName>
        <alternativeName>
            <fullName evidence="6">rRNA (guanine-N(2)-)-methyltransferase RlmL</fullName>
        </alternativeName>
    </domain>
    <domain>
        <recommendedName>
            <fullName evidence="6">23S rRNA m7G2069 methyltransferase</fullName>
            <ecNumber evidence="6">2.1.1.264</ecNumber>
        </recommendedName>
        <alternativeName>
            <fullName evidence="6">rRNA (guanine-N(7)-)-methyltransferase RlmK</fullName>
        </alternativeName>
    </domain>
</protein>
<evidence type="ECO:0000256" key="1">
    <source>
        <dbReference type="ARBA" id="ARBA00022490"/>
    </source>
</evidence>
<dbReference type="Pfam" id="PF22020">
    <property type="entry name" value="RlmL_1st"/>
    <property type="match status" value="1"/>
</dbReference>
<comment type="function">
    <text evidence="6">Specifically methylates the guanine in position 2445 (m2G2445) and the guanine in position 2069 (m7G2069) of 23S rRNA.</text>
</comment>
<evidence type="ECO:0000256" key="3">
    <source>
        <dbReference type="ARBA" id="ARBA00022603"/>
    </source>
</evidence>
<dbReference type="InterPro" id="IPR017244">
    <property type="entry name" value="23SrRNA_methyltr_KL"/>
</dbReference>
<dbReference type="Proteomes" id="UP001143362">
    <property type="component" value="Unassembled WGS sequence"/>
</dbReference>
<evidence type="ECO:0000313" key="10">
    <source>
        <dbReference type="Proteomes" id="UP001143362"/>
    </source>
</evidence>
<evidence type="ECO:0000256" key="2">
    <source>
        <dbReference type="ARBA" id="ARBA00022552"/>
    </source>
</evidence>
<feature type="domain" description="THUMP" evidence="8">
    <location>
        <begin position="45"/>
        <end position="156"/>
    </location>
</feature>
<dbReference type="Pfam" id="PF01170">
    <property type="entry name" value="UPF0020"/>
    <property type="match status" value="1"/>
</dbReference>
<dbReference type="CDD" id="cd11715">
    <property type="entry name" value="THUMP_AdoMetMT"/>
    <property type="match status" value="1"/>
</dbReference>
<name>A0ABT3TH73_9GAMM</name>
<dbReference type="Gene3D" id="3.30.2130.30">
    <property type="match status" value="1"/>
</dbReference>
<dbReference type="PROSITE" id="PS01261">
    <property type="entry name" value="UPF0020"/>
    <property type="match status" value="1"/>
</dbReference>
<dbReference type="HAMAP" id="MF_01858">
    <property type="entry name" value="23SrRNA_methyltr_KL"/>
    <property type="match status" value="1"/>
</dbReference>
<comment type="catalytic activity">
    <reaction evidence="6">
        <text>guanosine(2445) in 23S rRNA + S-adenosyl-L-methionine = N(2)-methylguanosine(2445) in 23S rRNA + S-adenosyl-L-homocysteine + H(+)</text>
        <dbReference type="Rhea" id="RHEA:42740"/>
        <dbReference type="Rhea" id="RHEA-COMP:10215"/>
        <dbReference type="Rhea" id="RHEA-COMP:10216"/>
        <dbReference type="ChEBI" id="CHEBI:15378"/>
        <dbReference type="ChEBI" id="CHEBI:57856"/>
        <dbReference type="ChEBI" id="CHEBI:59789"/>
        <dbReference type="ChEBI" id="CHEBI:74269"/>
        <dbReference type="ChEBI" id="CHEBI:74481"/>
        <dbReference type="EC" id="2.1.1.173"/>
    </reaction>
</comment>
<reference evidence="9" key="1">
    <citation type="submission" date="2019-02" db="EMBL/GenBank/DDBJ databases">
        <authorList>
            <person name="Li S.-H."/>
        </authorList>
    </citation>
    <scope>NUCLEOTIDE SEQUENCE</scope>
    <source>
        <strain evidence="9">IMCC14734</strain>
    </source>
</reference>
<dbReference type="EC" id="2.1.1.173" evidence="6"/>
<dbReference type="CDD" id="cd02440">
    <property type="entry name" value="AdoMet_MTases"/>
    <property type="match status" value="1"/>
</dbReference>
<sequence length="730" mass="81503">MDDLKWYASCPRGLEGLLLEEIQSLGAATTRETVGGVHFTAPAQVAYRACLWSRLANRILQPLADFESGDSDSLYRGLMEVDWTLYLAQGGSLRVDFSGSSDEIRNTRYGAQVCKDAIVDQLQSKGWPRPEVSMQDPDLRLNVRLSKTKVVVAIDFSGGSLHQRGYRLEGGQAPLKENLAAALLLRADWPGIAAAGGALVDPMCGSGTLLLEAALMVADIAPGLKRQRWGFEKLPAHDVSGWEALMADARARSELGRSRQLPEIQGYDADAGTLHRAQANIQRAGLENVVKVTHQPLGELRKPAQLQLDRGLVIVNPPYGERLGEKESLRYLYRELGNVLSSEFEGWQAAIFTSDKELGLATGLRSHKRYALYNGTLPSQLLLFKLGAESRRPPLPGAVGKAVSAGEASSEASSEELSDNAQMFANRLRKNQRRLDKWLRREGISCYRLYDADMPEYAVAVDRYGDFLHVAEYKAPAGIEPDAAERRLQEVVRALPVATGIAPERIFYKERQRQRGAQQYQKAAAQGELHTVLEGRVKLLVNFVDYLDTGLFLDHRPLRQRLAAESRGKDFLNLFCYTATASVHACAGGARSTTSVDMSKTYLDWARKNLAVNGYSETDNSLVQADCLLWMTEHQERYDLILLDPPSFSNSRRMQQTLDIQRDQLQILRDAMALLRPQGVLYFSNNLRSFSLDDEVAEFCVVENITRQTLDLDYQRGRSGHQCWKLQHRD</sequence>
<evidence type="ECO:0000259" key="8">
    <source>
        <dbReference type="PROSITE" id="PS51165"/>
    </source>
</evidence>
<comment type="caution">
    <text evidence="9">The sequence shown here is derived from an EMBL/GenBank/DDBJ whole genome shotgun (WGS) entry which is preliminary data.</text>
</comment>
<dbReference type="Pfam" id="PF10672">
    <property type="entry name" value="Methyltrans_SAM"/>
    <property type="match status" value="1"/>
</dbReference>